<keyword evidence="1" id="KW-0812">Transmembrane</keyword>
<accession>A0A5C6C4Q2</accession>
<name>A0A5C6C4Q2_9BACT</name>
<dbReference type="Proteomes" id="UP000316304">
    <property type="component" value="Unassembled WGS sequence"/>
</dbReference>
<feature type="transmembrane region" description="Helical" evidence="1">
    <location>
        <begin position="100"/>
        <end position="118"/>
    </location>
</feature>
<evidence type="ECO:0000313" key="2">
    <source>
        <dbReference type="EMBL" id="TWU17789.1"/>
    </source>
</evidence>
<protein>
    <submittedName>
        <fullName evidence="2">Uncharacterized protein</fullName>
    </submittedName>
</protein>
<comment type="caution">
    <text evidence="2">The sequence shown here is derived from an EMBL/GenBank/DDBJ whole genome shotgun (WGS) entry which is preliminary data.</text>
</comment>
<sequence length="187" mass="20340">MLCGGEVGFFEVAAVTLLKWSIMGGNVVTPSEHSGFIGEVELNESPYIPPHTSDQSTTTRKPHRTFRGPLLYFAVAGLLGAVCAMPLLAPTSIYTNPNPIGYLVILLSLPIGGVVYRVRSRNWPIDTTVRRRQWRACLATLLLPIAIAMMTGMRAQGFHMTILGGIVSVAVMFAILISGQRRARNMA</sequence>
<feature type="transmembrane region" description="Helical" evidence="1">
    <location>
        <begin position="70"/>
        <end position="88"/>
    </location>
</feature>
<keyword evidence="1" id="KW-0472">Membrane</keyword>
<feature type="transmembrane region" description="Helical" evidence="1">
    <location>
        <begin position="158"/>
        <end position="177"/>
    </location>
</feature>
<proteinExistence type="predicted"/>
<organism evidence="2 3">
    <name type="scientific">Novipirellula galeiformis</name>
    <dbReference type="NCBI Taxonomy" id="2528004"/>
    <lineage>
        <taxon>Bacteria</taxon>
        <taxon>Pseudomonadati</taxon>
        <taxon>Planctomycetota</taxon>
        <taxon>Planctomycetia</taxon>
        <taxon>Pirellulales</taxon>
        <taxon>Pirellulaceae</taxon>
        <taxon>Novipirellula</taxon>
    </lineage>
</organism>
<evidence type="ECO:0000313" key="3">
    <source>
        <dbReference type="Proteomes" id="UP000316304"/>
    </source>
</evidence>
<keyword evidence="3" id="KW-1185">Reference proteome</keyword>
<dbReference type="EMBL" id="SJPT01000010">
    <property type="protein sequence ID" value="TWU17789.1"/>
    <property type="molecule type" value="Genomic_DNA"/>
</dbReference>
<reference evidence="2 3" key="1">
    <citation type="submission" date="2019-02" db="EMBL/GenBank/DDBJ databases">
        <title>Deep-cultivation of Planctomycetes and their phenomic and genomic characterization uncovers novel biology.</title>
        <authorList>
            <person name="Wiegand S."/>
            <person name="Jogler M."/>
            <person name="Boedeker C."/>
            <person name="Pinto D."/>
            <person name="Vollmers J."/>
            <person name="Rivas-Marin E."/>
            <person name="Kohn T."/>
            <person name="Peeters S.H."/>
            <person name="Heuer A."/>
            <person name="Rast P."/>
            <person name="Oberbeckmann S."/>
            <person name="Bunk B."/>
            <person name="Jeske O."/>
            <person name="Meyerdierks A."/>
            <person name="Storesund J.E."/>
            <person name="Kallscheuer N."/>
            <person name="Luecker S."/>
            <person name="Lage O.M."/>
            <person name="Pohl T."/>
            <person name="Merkel B.J."/>
            <person name="Hornburger P."/>
            <person name="Mueller R.-W."/>
            <person name="Bruemmer F."/>
            <person name="Labrenz M."/>
            <person name="Spormann A.M."/>
            <person name="Op Den Camp H."/>
            <person name="Overmann J."/>
            <person name="Amann R."/>
            <person name="Jetten M.S.M."/>
            <person name="Mascher T."/>
            <person name="Medema M.H."/>
            <person name="Devos D.P."/>
            <person name="Kaster A.-K."/>
            <person name="Ovreas L."/>
            <person name="Rohde M."/>
            <person name="Galperin M.Y."/>
            <person name="Jogler C."/>
        </authorList>
    </citation>
    <scope>NUCLEOTIDE SEQUENCE [LARGE SCALE GENOMIC DNA]</scope>
    <source>
        <strain evidence="2 3">Pla52o</strain>
    </source>
</reference>
<feature type="transmembrane region" description="Helical" evidence="1">
    <location>
        <begin position="134"/>
        <end position="152"/>
    </location>
</feature>
<dbReference type="AlphaFoldDB" id="A0A5C6C4Q2"/>
<evidence type="ECO:0000256" key="1">
    <source>
        <dbReference type="SAM" id="Phobius"/>
    </source>
</evidence>
<gene>
    <name evidence="2" type="ORF">Pla52o_50040</name>
</gene>
<keyword evidence="1" id="KW-1133">Transmembrane helix</keyword>